<dbReference type="STRING" id="336988.NT96_05050"/>
<dbReference type="RefSeq" id="WP_007744810.1">
    <property type="nucleotide sequence ID" value="NZ_CM001398.1"/>
</dbReference>
<sequence>MLGLLCLFLVASCVVGVFINEKVPSRVLPVISGKPAQLQNKAAASLVADFDSGQIIAEKNPNQNLAIASTSKLLTAYLVYQAVQQKKLSWQQRIKVTPQIQALSRNSELMNIPLQAGQAYTVKELLDATLLISSNATGILLGDAISGNQRNFADLMNRTTASFGIPSSQYHFYNAVGINNVYLSGQDKIPKALDNDENVASAKALTTIANRLFKKYPKVIKEMQSPELFFPFPASDYAFCGDSVLTRFNKQFPQDAKVFSIVKSGASEAAGSVLLALTNKMPNGHRYIVLTMHASDYTNLWPTWDLTAKTAAQVSRQGSYLSIPKNTQISGAENLYLQKTSPSRIALQNASSINFWTSGKRKQVSANHIAYDRRSANIAKDSILVTRINNLRDFDYLYGQKPVGKLYLKTMRSAVWQLNPFVRYWRWLTH</sequence>
<proteinExistence type="inferred from homology"/>
<dbReference type="GO" id="GO:0030655">
    <property type="term" value="P:beta-lactam antibiotic catabolic process"/>
    <property type="evidence" value="ECO:0007669"/>
    <property type="project" value="InterPro"/>
</dbReference>
<dbReference type="PANTHER" id="PTHR35333:SF4">
    <property type="entry name" value="SLR0121 PROTEIN"/>
    <property type="match status" value="1"/>
</dbReference>
<keyword evidence="11" id="KW-0645">Protease</keyword>
<feature type="binding site" evidence="8">
    <location>
        <position position="263"/>
    </location>
    <ligand>
        <name>substrate</name>
    </ligand>
</feature>
<evidence type="ECO:0000256" key="5">
    <source>
        <dbReference type="ARBA" id="ARBA00022984"/>
    </source>
</evidence>
<evidence type="ECO:0000256" key="6">
    <source>
        <dbReference type="ARBA" id="ARBA00023316"/>
    </source>
</evidence>
<reference evidence="11 12" key="1">
    <citation type="journal article" date="2012" name="PLoS ONE">
        <title>Functional divergence in the genus oenococcus as predicted by genome sequencing of the newly-described species, Oenococcus kitaharae.</title>
        <authorList>
            <person name="Borneman A.R."/>
            <person name="McCarthy J.M."/>
            <person name="Chambers P.J."/>
            <person name="Bartowsky E.J."/>
        </authorList>
    </citation>
    <scope>NUCLEOTIDE SEQUENCE [LARGE SCALE GENOMIC DNA]</scope>
    <source>
        <strain evidence="12">DSM17330</strain>
    </source>
</reference>
<dbReference type="EMBL" id="AFVZ01000001">
    <property type="protein sequence ID" value="EHN58495.1"/>
    <property type="molecule type" value="Genomic_DNA"/>
</dbReference>
<name>G9WJ46_9LACO</name>
<dbReference type="GO" id="GO:0009252">
    <property type="term" value="P:peptidoglycan biosynthetic process"/>
    <property type="evidence" value="ECO:0007669"/>
    <property type="project" value="UniProtKB-KW"/>
</dbReference>
<dbReference type="SUPFAM" id="SSF56601">
    <property type="entry name" value="beta-lactamase/transpeptidase-like"/>
    <property type="match status" value="1"/>
</dbReference>
<dbReference type="InterPro" id="IPR012338">
    <property type="entry name" value="Beta-lactam/transpept-like"/>
</dbReference>
<keyword evidence="6" id="KW-0961">Cell wall biogenesis/degradation</keyword>
<dbReference type="GO" id="GO:0009002">
    <property type="term" value="F:serine-type D-Ala-D-Ala carboxypeptidase activity"/>
    <property type="evidence" value="ECO:0007669"/>
    <property type="project" value="InterPro"/>
</dbReference>
<evidence type="ECO:0000313" key="11">
    <source>
        <dbReference type="EMBL" id="EHN58495.1"/>
    </source>
</evidence>
<dbReference type="PATRIC" id="fig|1045004.4.peg.372"/>
<dbReference type="InterPro" id="IPR000871">
    <property type="entry name" value="Beta-lactam_class-A"/>
</dbReference>
<keyword evidence="5" id="KW-0573">Peptidoglycan synthesis</keyword>
<keyword evidence="11" id="KW-0121">Carboxypeptidase</keyword>
<evidence type="ECO:0000313" key="12">
    <source>
        <dbReference type="Proteomes" id="UP000004959"/>
    </source>
</evidence>
<keyword evidence="12" id="KW-1185">Reference proteome</keyword>
<comment type="similarity">
    <text evidence="1 9">Belongs to the peptidase S11 family.</text>
</comment>
<keyword evidence="4" id="KW-0133">Cell shape</keyword>
<feature type="active site" description="Proton acceptor" evidence="7">
    <location>
        <position position="72"/>
    </location>
</feature>
<gene>
    <name evidence="11" type="ORF">OKIT_0373</name>
</gene>
<dbReference type="PRINTS" id="PR00725">
    <property type="entry name" value="DADACBPTASE1"/>
</dbReference>
<evidence type="ECO:0000256" key="1">
    <source>
        <dbReference type="ARBA" id="ARBA00007164"/>
    </source>
</evidence>
<dbReference type="eggNOG" id="COG1686">
    <property type="taxonomic scope" value="Bacteria"/>
</dbReference>
<feature type="active site" description="Acyl-ester intermediate" evidence="7">
    <location>
        <position position="69"/>
    </location>
</feature>
<comment type="caution">
    <text evidence="11">The sequence shown here is derived from an EMBL/GenBank/DDBJ whole genome shotgun (WGS) entry which is preliminary data.</text>
</comment>
<evidence type="ECO:0000259" key="10">
    <source>
        <dbReference type="Pfam" id="PF00768"/>
    </source>
</evidence>
<organism evidence="11 12">
    <name type="scientific">Oenococcus kitaharae DSM 17330</name>
    <dbReference type="NCBI Taxonomy" id="1045004"/>
    <lineage>
        <taxon>Bacteria</taxon>
        <taxon>Bacillati</taxon>
        <taxon>Bacillota</taxon>
        <taxon>Bacilli</taxon>
        <taxon>Lactobacillales</taxon>
        <taxon>Lactobacillaceae</taxon>
        <taxon>Oenococcus</taxon>
    </lineage>
</organism>
<keyword evidence="3" id="KW-0378">Hydrolase</keyword>
<feature type="domain" description="Peptidase S11 D-alanyl-D-alanine carboxypeptidase A N-terminal" evidence="10">
    <location>
        <begin position="36"/>
        <end position="294"/>
    </location>
</feature>
<accession>G9WJ46</accession>
<protein>
    <submittedName>
        <fullName evidence="11">D-alanyl-D-alanine carboxypeptidase</fullName>
    </submittedName>
</protein>
<dbReference type="InterPro" id="IPR018044">
    <property type="entry name" value="Peptidase_S11"/>
</dbReference>
<evidence type="ECO:0000256" key="8">
    <source>
        <dbReference type="PIRSR" id="PIRSR618044-2"/>
    </source>
</evidence>
<dbReference type="GO" id="GO:0046677">
    <property type="term" value="P:response to antibiotic"/>
    <property type="evidence" value="ECO:0007669"/>
    <property type="project" value="InterPro"/>
</dbReference>
<dbReference type="GO" id="GO:0071555">
    <property type="term" value="P:cell wall organization"/>
    <property type="evidence" value="ECO:0007669"/>
    <property type="project" value="UniProtKB-KW"/>
</dbReference>
<evidence type="ECO:0000256" key="4">
    <source>
        <dbReference type="ARBA" id="ARBA00022960"/>
    </source>
</evidence>
<keyword evidence="2" id="KW-0732">Signal</keyword>
<dbReference type="PANTHER" id="PTHR35333">
    <property type="entry name" value="BETA-LACTAMASE"/>
    <property type="match status" value="1"/>
</dbReference>
<evidence type="ECO:0000256" key="2">
    <source>
        <dbReference type="ARBA" id="ARBA00022729"/>
    </source>
</evidence>
<dbReference type="Proteomes" id="UP000004959">
    <property type="component" value="Chromosome"/>
</dbReference>
<dbReference type="InterPro" id="IPR001967">
    <property type="entry name" value="Peptidase_S11_N"/>
</dbReference>
<evidence type="ECO:0000256" key="7">
    <source>
        <dbReference type="PIRSR" id="PIRSR618044-1"/>
    </source>
</evidence>
<dbReference type="GO" id="GO:0008360">
    <property type="term" value="P:regulation of cell shape"/>
    <property type="evidence" value="ECO:0007669"/>
    <property type="project" value="UniProtKB-KW"/>
</dbReference>
<dbReference type="AlphaFoldDB" id="G9WJ46"/>
<dbReference type="HOGENOM" id="CLU_027070_8_2_9"/>
<dbReference type="Gene3D" id="3.40.710.10">
    <property type="entry name" value="DD-peptidase/beta-lactamase superfamily"/>
    <property type="match status" value="1"/>
</dbReference>
<evidence type="ECO:0000256" key="9">
    <source>
        <dbReference type="RuleBase" id="RU004016"/>
    </source>
</evidence>
<dbReference type="GO" id="GO:0006508">
    <property type="term" value="P:proteolysis"/>
    <property type="evidence" value="ECO:0007669"/>
    <property type="project" value="InterPro"/>
</dbReference>
<evidence type="ECO:0000256" key="3">
    <source>
        <dbReference type="ARBA" id="ARBA00022801"/>
    </source>
</evidence>
<dbReference type="GO" id="GO:0008800">
    <property type="term" value="F:beta-lactamase activity"/>
    <property type="evidence" value="ECO:0007669"/>
    <property type="project" value="InterPro"/>
</dbReference>
<feature type="active site" evidence="7">
    <location>
        <position position="133"/>
    </location>
</feature>
<dbReference type="Pfam" id="PF00768">
    <property type="entry name" value="Peptidase_S11"/>
    <property type="match status" value="1"/>
</dbReference>